<dbReference type="GO" id="GO:0000139">
    <property type="term" value="C:Golgi membrane"/>
    <property type="evidence" value="ECO:0007669"/>
    <property type="project" value="UniProtKB-SubCell"/>
</dbReference>
<dbReference type="VEuPathDB" id="TriTrypDB:LtaPh_1414700"/>
<dbReference type="OrthoDB" id="264403at2759"/>
<comment type="similarity">
    <text evidence="2">Belongs to the glycosyltransferase 31 family.</text>
</comment>
<keyword evidence="4" id="KW-0808">Transferase</keyword>
<name>A0A640KDP1_LEITA</name>
<evidence type="ECO:0000256" key="9">
    <source>
        <dbReference type="ARBA" id="ARBA00023136"/>
    </source>
</evidence>
<keyword evidence="3 12" id="KW-0328">Glycosyltransferase</keyword>
<dbReference type="AlphaFoldDB" id="A0A640KDP1"/>
<accession>A0A640KDP1</accession>
<evidence type="ECO:0000256" key="7">
    <source>
        <dbReference type="ARBA" id="ARBA00022989"/>
    </source>
</evidence>
<evidence type="ECO:0000256" key="6">
    <source>
        <dbReference type="ARBA" id="ARBA00022968"/>
    </source>
</evidence>
<keyword evidence="13" id="KW-1185">Reference proteome</keyword>
<keyword evidence="8" id="KW-0333">Golgi apparatus</keyword>
<evidence type="ECO:0000313" key="13">
    <source>
        <dbReference type="Proteomes" id="UP000419144"/>
    </source>
</evidence>
<evidence type="ECO:0000256" key="3">
    <source>
        <dbReference type="ARBA" id="ARBA00022676"/>
    </source>
</evidence>
<dbReference type="InterPro" id="IPR002659">
    <property type="entry name" value="Glyco_trans_31"/>
</dbReference>
<proteinExistence type="inferred from homology"/>
<feature type="transmembrane region" description="Helical" evidence="11">
    <location>
        <begin position="291"/>
        <end position="310"/>
    </location>
</feature>
<keyword evidence="7 11" id="KW-1133">Transmembrane helix</keyword>
<keyword evidence="9 11" id="KW-0472">Membrane</keyword>
<dbReference type="Proteomes" id="UP000419144">
    <property type="component" value="Unassembled WGS sequence"/>
</dbReference>
<protein>
    <submittedName>
        <fullName evidence="12">Phosphoglycan beta 1,3 galactosyltransferase 1</fullName>
    </submittedName>
</protein>
<dbReference type="GO" id="GO:0016758">
    <property type="term" value="F:hexosyltransferase activity"/>
    <property type="evidence" value="ECO:0007669"/>
    <property type="project" value="InterPro"/>
</dbReference>
<keyword evidence="6" id="KW-0735">Signal-anchor</keyword>
<reference evidence="12" key="1">
    <citation type="submission" date="2019-11" db="EMBL/GenBank/DDBJ databases">
        <title>Leishmania tarentolae CDS.</title>
        <authorList>
            <person name="Goto Y."/>
            <person name="Yamagishi J."/>
        </authorList>
    </citation>
    <scope>NUCLEOTIDE SEQUENCE [LARGE SCALE GENOMIC DNA]</scope>
    <source>
        <strain evidence="12">Parrot Tar II</strain>
    </source>
</reference>
<dbReference type="EMBL" id="BLBS01000018">
    <property type="protein sequence ID" value="GET87174.1"/>
    <property type="molecule type" value="Genomic_DNA"/>
</dbReference>
<evidence type="ECO:0000256" key="1">
    <source>
        <dbReference type="ARBA" id="ARBA00004323"/>
    </source>
</evidence>
<feature type="region of interest" description="Disordered" evidence="10">
    <location>
        <begin position="671"/>
        <end position="705"/>
    </location>
</feature>
<comment type="subcellular location">
    <subcellularLocation>
        <location evidence="1">Golgi apparatus membrane</location>
        <topology evidence="1">Single-pass type II membrane protein</topology>
    </subcellularLocation>
</comment>
<evidence type="ECO:0000256" key="10">
    <source>
        <dbReference type="SAM" id="MobiDB-lite"/>
    </source>
</evidence>
<evidence type="ECO:0000256" key="4">
    <source>
        <dbReference type="ARBA" id="ARBA00022679"/>
    </source>
</evidence>
<keyword evidence="5 11" id="KW-0812">Transmembrane</keyword>
<sequence length="1216" mass="134750">MSEVPFSQEPFLFSLSVAGPTAVTTTSVAVTTVDPVPRQPQELAVVTEEAPMFTATELVKPSRSYSRGTGGGMQRYENVAVVSDFGEYGAPAGVESVVPAMPHERGMGTVQPRLTRPAPAMTSRTNAEHTNTVMISTPSAVTLKAVASTAVWSSDPASSSVSRPYQSYGLLLLCFRRWWPWRAWRVCDSGLRGGHSRHNSTGDDDSAHLLCAATAEPRYRVDDRSGRDDDDYHNGGPVKFLHRLSMALGRLSFRTVRQEGSGGRAPCTTSAATRCRRRGVRGMGMLLRDGARIFLTFLLYCCCCCCCPFVKKLAGETTRRRNSVIVVAANTTESVILVISRAWGQHRGLILLATACALVSWFGAPLAQAAFVWLWESEELFLARMHYVGLPDALRTPTHPIAVLLQQPIVPPALVSLPRVSALSGNDGGGGASERETSELEVVQKSLFRKLYEGYRTRSAMLAMEGLRLSYVQRHPRLFFFLSTRTLTRSQVPSWTLHVVEDGCAECLQGQGYAEALERAAAELNQTSSHAAEDNNVSGEVPLQVQGAVFATSNAPLGRIGPMLLAMASVTDDVEVALELRKWRWLASVRASEVGKDSPGVRRGSSKHASHTPYLAVLGIPSTDQPARIALREAQRQTWLTYHEVARAETGFDGALLPLYIFGAVERPALTRQPTGTPLKTSAPGDGEGADREKGRAAGTPSQLDGAYVSVDSQRLSTNPSLLLPRIDELAAAVELRTATLAATARATIATDEDASLLEMPTITQRRRRMTLRPSWRRERSMDSPCDVIVDRTVTMTETSATPPSLPLLQVANDLSLPVTPLFTSPARLVCYASSALWQEALEHRDTLWIDMLTDRRPTTGKTIGGEGKWGLRAEVGMSQKLILWLMYAYCNFPEVPFIMKGDDDTYIKVPQYLSDIRYLRRGRKTREPPPHDMDREHTTAVNEQLAIPTEECLYWGSMRRWNGELYFGAGMLFLLHRRLVQTVVELRTGFNNDVLYLAASDYSAAYAHSYYANMMDHEDVMLGKLLRERRFRADELCPFRRHWYVWEDLHRFHDLHSGRVHNVTWASVTLHRCRPADAHYLHYFFAQEYRYSGRGGVAEGGSGGDLALHNERAEHAARQAAQSWVAERLGRVLQASSDDSESAARKFRAPSFTDAEKEAGWSSLPDVRWALQRDRSVHTPPYLSARDGVAINDVEYIPFTDGVLLPNGWKARILL</sequence>
<comment type="caution">
    <text evidence="12">The sequence shown here is derived from an EMBL/GenBank/DDBJ whole genome shotgun (WGS) entry which is preliminary data.</text>
</comment>
<dbReference type="PANTHER" id="PTHR11214:SF351">
    <property type="entry name" value="BETA-1,3-GALACTOSYLTRANSFERASE PVG3"/>
    <property type="match status" value="1"/>
</dbReference>
<evidence type="ECO:0000256" key="11">
    <source>
        <dbReference type="SAM" id="Phobius"/>
    </source>
</evidence>
<gene>
    <name evidence="12" type="ORF">LtaPh_1414700</name>
</gene>
<evidence type="ECO:0000256" key="8">
    <source>
        <dbReference type="ARBA" id="ARBA00023034"/>
    </source>
</evidence>
<dbReference type="PANTHER" id="PTHR11214">
    <property type="entry name" value="BETA-1,3-N-ACETYLGLUCOSAMINYLTRANSFERASE"/>
    <property type="match status" value="1"/>
</dbReference>
<evidence type="ECO:0000313" key="12">
    <source>
        <dbReference type="EMBL" id="GET87174.1"/>
    </source>
</evidence>
<organism evidence="12 13">
    <name type="scientific">Leishmania tarentolae</name>
    <name type="common">Sauroleishmania tarentolae</name>
    <dbReference type="NCBI Taxonomy" id="5689"/>
    <lineage>
        <taxon>Eukaryota</taxon>
        <taxon>Discoba</taxon>
        <taxon>Euglenozoa</taxon>
        <taxon>Kinetoplastea</taxon>
        <taxon>Metakinetoplastina</taxon>
        <taxon>Trypanosomatida</taxon>
        <taxon>Trypanosomatidae</taxon>
        <taxon>Leishmaniinae</taxon>
        <taxon>Leishmania</taxon>
        <taxon>lizard Leishmania</taxon>
    </lineage>
</organism>
<evidence type="ECO:0000256" key="2">
    <source>
        <dbReference type="ARBA" id="ARBA00008661"/>
    </source>
</evidence>
<evidence type="ECO:0000256" key="5">
    <source>
        <dbReference type="ARBA" id="ARBA00022692"/>
    </source>
</evidence>
<feature type="transmembrane region" description="Helical" evidence="11">
    <location>
        <begin position="349"/>
        <end position="375"/>
    </location>
</feature>